<dbReference type="RefSeq" id="WP_165117894.1">
    <property type="nucleotide sequence ID" value="NZ_JAAKZG010000005.1"/>
</dbReference>
<evidence type="ECO:0000256" key="1">
    <source>
        <dbReference type="SAM" id="MobiDB-lite"/>
    </source>
</evidence>
<feature type="transmembrane region" description="Helical" evidence="2">
    <location>
        <begin position="23"/>
        <end position="45"/>
    </location>
</feature>
<feature type="transmembrane region" description="Helical" evidence="2">
    <location>
        <begin position="271"/>
        <end position="290"/>
    </location>
</feature>
<reference evidence="4 5" key="1">
    <citation type="submission" date="2020-02" db="EMBL/GenBank/DDBJ databases">
        <title>Genome sequence of the type strain CGMCC 1.15528 of Mesorhizobium zhangyense.</title>
        <authorList>
            <person name="Gao J."/>
            <person name="Sun J."/>
        </authorList>
    </citation>
    <scope>NUCLEOTIDE SEQUENCE [LARGE SCALE GENOMIC DNA]</scope>
    <source>
        <strain evidence="4 5">CGMCC 1.15528</strain>
    </source>
</reference>
<feature type="transmembrane region" description="Helical" evidence="2">
    <location>
        <begin position="105"/>
        <end position="125"/>
    </location>
</feature>
<gene>
    <name evidence="4" type="ORF">G6N74_12790</name>
</gene>
<dbReference type="InterPro" id="IPR052710">
    <property type="entry name" value="CAAX_protease"/>
</dbReference>
<keyword evidence="4" id="KW-0378">Hydrolase</keyword>
<dbReference type="InterPro" id="IPR003675">
    <property type="entry name" value="Rce1/LyrA-like_dom"/>
</dbReference>
<feature type="transmembrane region" description="Helical" evidence="2">
    <location>
        <begin position="233"/>
        <end position="256"/>
    </location>
</feature>
<feature type="transmembrane region" description="Helical" evidence="2">
    <location>
        <begin position="57"/>
        <end position="80"/>
    </location>
</feature>
<feature type="region of interest" description="Disordered" evidence="1">
    <location>
        <begin position="298"/>
        <end position="319"/>
    </location>
</feature>
<name>A0A7C9R7C1_9HYPH</name>
<dbReference type="AlphaFoldDB" id="A0A7C9R7C1"/>
<feature type="transmembrane region" description="Helical" evidence="2">
    <location>
        <begin position="199"/>
        <end position="221"/>
    </location>
</feature>
<dbReference type="PANTHER" id="PTHR36435">
    <property type="entry name" value="SLR1288 PROTEIN"/>
    <property type="match status" value="1"/>
</dbReference>
<evidence type="ECO:0000313" key="4">
    <source>
        <dbReference type="EMBL" id="NGN41941.1"/>
    </source>
</evidence>
<dbReference type="GO" id="GO:0004175">
    <property type="term" value="F:endopeptidase activity"/>
    <property type="evidence" value="ECO:0007669"/>
    <property type="project" value="UniProtKB-ARBA"/>
</dbReference>
<feature type="transmembrane region" description="Helical" evidence="2">
    <location>
        <begin position="137"/>
        <end position="153"/>
    </location>
</feature>
<proteinExistence type="predicted"/>
<keyword evidence="4" id="KW-0645">Protease</keyword>
<protein>
    <submittedName>
        <fullName evidence="4">CPBP family intramembrane metalloprotease</fullName>
    </submittedName>
</protein>
<dbReference type="GO" id="GO:0008237">
    <property type="term" value="F:metallopeptidase activity"/>
    <property type="evidence" value="ECO:0007669"/>
    <property type="project" value="UniProtKB-KW"/>
</dbReference>
<keyword evidence="5" id="KW-1185">Reference proteome</keyword>
<keyword evidence="2" id="KW-0472">Membrane</keyword>
<feature type="transmembrane region" description="Helical" evidence="2">
    <location>
        <begin position="174"/>
        <end position="193"/>
    </location>
</feature>
<keyword evidence="4" id="KW-0482">Metalloprotease</keyword>
<evidence type="ECO:0000259" key="3">
    <source>
        <dbReference type="Pfam" id="PF02517"/>
    </source>
</evidence>
<organism evidence="4 5">
    <name type="scientific">Mesorhizobium zhangyense</name>
    <dbReference type="NCBI Taxonomy" id="1776730"/>
    <lineage>
        <taxon>Bacteria</taxon>
        <taxon>Pseudomonadati</taxon>
        <taxon>Pseudomonadota</taxon>
        <taxon>Alphaproteobacteria</taxon>
        <taxon>Hyphomicrobiales</taxon>
        <taxon>Phyllobacteriaceae</taxon>
        <taxon>Mesorhizobium</taxon>
    </lineage>
</organism>
<keyword evidence="2" id="KW-1133">Transmembrane helix</keyword>
<dbReference type="EMBL" id="JAAKZG010000005">
    <property type="protein sequence ID" value="NGN41941.1"/>
    <property type="molecule type" value="Genomic_DNA"/>
</dbReference>
<dbReference type="Pfam" id="PF02517">
    <property type="entry name" value="Rce1-like"/>
    <property type="match status" value="1"/>
</dbReference>
<sequence>MTLDPTAFEQYRRSANKTTLPRLLVGTLIITAFWFAVTVGVTLVAEHYLAAPTEGSFLETSVGMLAALLTFAGIWLGVWIEMRHTHREPLSALFGYSRRISWPGFWKGLAAVLATSLLSEVLLYALQPEMKRSSLDLSSWLLLLVPAGLLIFVQTSSEEILFRGYLLRGLAHRFRSPLVWALLPGLAFVSLHWSPGTSMMVNAVGLASIGLFTVVLTLLVYKTGNLGAAMGAHLGNNLVAFLLVSHQSSFSALALFNGKPLEGDGWTPTDMVLVGGIGLVASLLTALLLLHPRSPLKVSTDSAPLSPVPEAAEASPVQP</sequence>
<accession>A0A7C9R7C1</accession>
<dbReference type="Proteomes" id="UP000481252">
    <property type="component" value="Unassembled WGS sequence"/>
</dbReference>
<dbReference type="PANTHER" id="PTHR36435:SF1">
    <property type="entry name" value="CAAX AMINO TERMINAL PROTEASE FAMILY PROTEIN"/>
    <property type="match status" value="1"/>
</dbReference>
<dbReference type="GO" id="GO:0080120">
    <property type="term" value="P:CAAX-box protein maturation"/>
    <property type="evidence" value="ECO:0007669"/>
    <property type="project" value="UniProtKB-ARBA"/>
</dbReference>
<comment type="caution">
    <text evidence="4">The sequence shown here is derived from an EMBL/GenBank/DDBJ whole genome shotgun (WGS) entry which is preliminary data.</text>
</comment>
<keyword evidence="2" id="KW-0812">Transmembrane</keyword>
<dbReference type="GO" id="GO:0006508">
    <property type="term" value="P:proteolysis"/>
    <property type="evidence" value="ECO:0007669"/>
    <property type="project" value="UniProtKB-KW"/>
</dbReference>
<evidence type="ECO:0000256" key="2">
    <source>
        <dbReference type="SAM" id="Phobius"/>
    </source>
</evidence>
<evidence type="ECO:0000313" key="5">
    <source>
        <dbReference type="Proteomes" id="UP000481252"/>
    </source>
</evidence>
<feature type="domain" description="CAAX prenyl protease 2/Lysostaphin resistance protein A-like" evidence="3">
    <location>
        <begin position="143"/>
        <end position="239"/>
    </location>
</feature>